<evidence type="ECO:0000313" key="2">
    <source>
        <dbReference type="EMBL" id="MBB5350664.1"/>
    </source>
</evidence>
<accession>A0A840V4V3</accession>
<evidence type="ECO:0000313" key="3">
    <source>
        <dbReference type="Proteomes" id="UP000557717"/>
    </source>
</evidence>
<reference evidence="2 3" key="1">
    <citation type="submission" date="2020-08" db="EMBL/GenBank/DDBJ databases">
        <title>Genomic Encyclopedia of Type Strains, Phase IV (KMG-IV): sequencing the most valuable type-strain genomes for metagenomic binning, comparative biology and taxonomic classification.</title>
        <authorList>
            <person name="Goeker M."/>
        </authorList>
    </citation>
    <scope>NUCLEOTIDE SEQUENCE [LARGE SCALE GENOMIC DNA]</scope>
    <source>
        <strain evidence="2 3">YC6886</strain>
    </source>
</reference>
<feature type="domain" description="Anti-bacteriophage protein A/HamA C-terminal" evidence="1">
    <location>
        <begin position="35"/>
        <end position="313"/>
    </location>
</feature>
<proteinExistence type="predicted"/>
<name>A0A840V4V3_9BACT</name>
<dbReference type="Proteomes" id="UP000557717">
    <property type="component" value="Unassembled WGS sequence"/>
</dbReference>
<keyword evidence="3" id="KW-1185">Reference proteome</keyword>
<dbReference type="Pfam" id="PF08878">
    <property type="entry name" value="HamA"/>
    <property type="match status" value="1"/>
</dbReference>
<dbReference type="RefSeq" id="WP_184016155.1">
    <property type="nucleotide sequence ID" value="NZ_JACHFD010000003.1"/>
</dbReference>
<dbReference type="AlphaFoldDB" id="A0A840V4V3"/>
<comment type="caution">
    <text evidence="2">The sequence shown here is derived from an EMBL/GenBank/DDBJ whole genome shotgun (WGS) entry which is preliminary data.</text>
</comment>
<gene>
    <name evidence="2" type="ORF">HNR46_000892</name>
</gene>
<sequence>MVDNISDITADDLASALTGDPGTLDVHLALIERDVLIDGHLVKIHCHCLTVDGNGKVQPRRLAEFMRNAVADYAIPRTKLAKAKERDRKYNSTEAVVGLLEEARRSFTDLAKTGEGGEMLLFLLAERFLGLPQILCKMDLKTDARLHYHGADGVYAGITDDGFLKLYWGESKIYKTASEAIKECLASLSPFLIEPDHEEAERERDLILLSDKADLNDPKLTDALKRYFDKNSVMSNRKRYCGVALVGFDAAFYPGEGAKGVADDIAVAARTELEKWKERVSSRLTEEKLEQIEIELFCLPLPSADGFRDAFLSAMGLKL</sequence>
<organism evidence="2 3">
    <name type="scientific">Haloferula luteola</name>
    <dbReference type="NCBI Taxonomy" id="595692"/>
    <lineage>
        <taxon>Bacteria</taxon>
        <taxon>Pseudomonadati</taxon>
        <taxon>Verrucomicrobiota</taxon>
        <taxon>Verrucomicrobiia</taxon>
        <taxon>Verrucomicrobiales</taxon>
        <taxon>Verrucomicrobiaceae</taxon>
        <taxon>Haloferula</taxon>
    </lineage>
</organism>
<dbReference type="InterPro" id="IPR014976">
    <property type="entry name" value="AbpA_HamA_C"/>
</dbReference>
<evidence type="ECO:0000259" key="1">
    <source>
        <dbReference type="Pfam" id="PF08878"/>
    </source>
</evidence>
<protein>
    <recommendedName>
        <fullName evidence="1">Anti-bacteriophage protein A/HamA C-terminal domain-containing protein</fullName>
    </recommendedName>
</protein>
<dbReference type="EMBL" id="JACHFD010000003">
    <property type="protein sequence ID" value="MBB5350664.1"/>
    <property type="molecule type" value="Genomic_DNA"/>
</dbReference>